<sequence length="580" mass="63713">MNAKFPRRAILVLACAVLFGKVPAATSSPESGNAEANNTSDAWLCDWWRNTTIVERYAVSASTNVQREDLKLKEEYRKAVGSVDAAGPVSQHPIVTAVWGKAMASFWEATQLVNHASRHARSIVNDIHTWRRYFVPDGKILLKCENASATAEYNSLHNFTVLYGELKKEVDALFGRSVEKNVSHCQFYKKRLDEYVGSLKSAEKVGTLAADIRKGFESTEQALKEARRHKDAFDAKVAVGCEMETRLNVMKDTFVALKVIAKEVVTGEAELSSRIAALNARAEEYGVEPTPVNSTEPANVAAKSAVDELSGTLQKVLDTMYVGASRGLHALLGYGNDFKHNIAQCRNETQLERVVLLYLVRDERRHHFDDFGAWKEATENLWAGVTNMTDGVHVNCSSMANVSCESILTQMNSLVEVATQSRRNVEAKLGSAIRLMATVWEQVKLNRAKLEALEDERRAKEKASNPDSHAPGSPNADENERSAPGAGGDVADAVTVDHASHWATTGADQDDSFYGGIDTSAPEEDMFDFDVAAADEKREGRNVSTIVLAVVVPIATILFLAALWYALCRQKPNAKDVDAF</sequence>
<accession>F9WKF2</accession>
<evidence type="ECO:0000256" key="1">
    <source>
        <dbReference type="SAM" id="MobiDB-lite"/>
    </source>
</evidence>
<organism evidence="4 5">
    <name type="scientific">Trypanosoma vivax (strain Y486)</name>
    <dbReference type="NCBI Taxonomy" id="1055687"/>
    <lineage>
        <taxon>Eukaryota</taxon>
        <taxon>Discoba</taxon>
        <taxon>Euglenozoa</taxon>
        <taxon>Kinetoplastea</taxon>
        <taxon>Metakinetoplastina</taxon>
        <taxon>Trypanosomatida</taxon>
        <taxon>Trypanosomatidae</taxon>
        <taxon>Trypanosoma</taxon>
        <taxon>Duttonella</taxon>
    </lineage>
</organism>
<protein>
    <submittedName>
        <fullName evidence="4">Uncharacterized protein</fullName>
    </submittedName>
</protein>
<evidence type="ECO:0000313" key="4">
    <source>
        <dbReference type="EMBL" id="CCD17972.1"/>
    </source>
</evidence>
<evidence type="ECO:0000256" key="2">
    <source>
        <dbReference type="SAM" id="Phobius"/>
    </source>
</evidence>
<keyword evidence="2" id="KW-0472">Membrane</keyword>
<dbReference type="AlphaFoldDB" id="F9WKF2"/>
<evidence type="ECO:0000256" key="3">
    <source>
        <dbReference type="SAM" id="SignalP"/>
    </source>
</evidence>
<keyword evidence="2" id="KW-0812">Transmembrane</keyword>
<evidence type="ECO:0000313" key="5">
    <source>
        <dbReference type="Proteomes" id="UP000009027"/>
    </source>
</evidence>
<keyword evidence="5" id="KW-1185">Reference proteome</keyword>
<dbReference type="Proteomes" id="UP000009027">
    <property type="component" value="Unassembled WGS sequence"/>
</dbReference>
<reference evidence="4 5" key="1">
    <citation type="journal article" date="2012" name="Proc. Natl. Acad. Sci. U.S.A.">
        <title>Antigenic diversity is generated by distinct evolutionary mechanisms in African trypanosome species.</title>
        <authorList>
            <person name="Jackson A.P."/>
            <person name="Berry A."/>
            <person name="Aslett M."/>
            <person name="Allison H.C."/>
            <person name="Burton P."/>
            <person name="Vavrova-Anderson J."/>
            <person name="Brown R."/>
            <person name="Browne H."/>
            <person name="Corton N."/>
            <person name="Hauser H."/>
            <person name="Gamble J."/>
            <person name="Gilderthorp R."/>
            <person name="Marcello L."/>
            <person name="McQuillan J."/>
            <person name="Otto T.D."/>
            <person name="Quail M.A."/>
            <person name="Sanders M.J."/>
            <person name="van Tonder A."/>
            <person name="Ginger M.L."/>
            <person name="Field M.C."/>
            <person name="Barry J.D."/>
            <person name="Hertz-Fowler C."/>
            <person name="Berriman M."/>
        </authorList>
    </citation>
    <scope>NUCLEOTIDE SEQUENCE</scope>
    <source>
        <strain evidence="4 5">Y486</strain>
    </source>
</reference>
<dbReference type="VEuPathDB" id="TriTrypDB:TvY486_0006070"/>
<keyword evidence="3" id="KW-0732">Signal</keyword>
<keyword evidence="2" id="KW-1133">Transmembrane helix</keyword>
<feature type="transmembrane region" description="Helical" evidence="2">
    <location>
        <begin position="546"/>
        <end position="567"/>
    </location>
</feature>
<name>F9WKF2_TRYVY</name>
<dbReference type="EMBL" id="CAEX01000125">
    <property type="protein sequence ID" value="CCD17972.1"/>
    <property type="molecule type" value="Genomic_DNA"/>
</dbReference>
<feature type="signal peptide" evidence="3">
    <location>
        <begin position="1"/>
        <end position="24"/>
    </location>
</feature>
<gene>
    <name evidence="4" type="ORF">TvY486_0006070</name>
</gene>
<feature type="region of interest" description="Disordered" evidence="1">
    <location>
        <begin position="456"/>
        <end position="490"/>
    </location>
</feature>
<proteinExistence type="predicted"/>
<feature type="chain" id="PRO_5003390531" evidence="3">
    <location>
        <begin position="25"/>
        <end position="580"/>
    </location>
</feature>